<evidence type="ECO:0000313" key="6">
    <source>
        <dbReference type="EMBL" id="MFA3800392.1"/>
    </source>
</evidence>
<accession>A0ABV4S931</accession>
<dbReference type="InterPro" id="IPR036259">
    <property type="entry name" value="MFS_trans_sf"/>
</dbReference>
<evidence type="ECO:0000256" key="3">
    <source>
        <dbReference type="ARBA" id="ARBA00023136"/>
    </source>
</evidence>
<feature type="transmembrane region" description="Helical" evidence="4">
    <location>
        <begin position="98"/>
        <end position="120"/>
    </location>
</feature>
<evidence type="ECO:0000313" key="7">
    <source>
        <dbReference type="Proteomes" id="UP001571581"/>
    </source>
</evidence>
<dbReference type="SUPFAM" id="SSF103473">
    <property type="entry name" value="MFS general substrate transporter"/>
    <property type="match status" value="1"/>
</dbReference>
<name>A0ABV4S931_9FUSO</name>
<dbReference type="Pfam" id="PF07690">
    <property type="entry name" value="MFS_1"/>
    <property type="match status" value="1"/>
</dbReference>
<dbReference type="EMBL" id="JBGORW010000014">
    <property type="protein sequence ID" value="MFA3800392.1"/>
    <property type="molecule type" value="Genomic_DNA"/>
</dbReference>
<evidence type="ECO:0000256" key="2">
    <source>
        <dbReference type="ARBA" id="ARBA00022989"/>
    </source>
</evidence>
<keyword evidence="3 4" id="KW-0472">Membrane</keyword>
<dbReference type="Proteomes" id="UP001571581">
    <property type="component" value="Unassembled WGS sequence"/>
</dbReference>
<dbReference type="PANTHER" id="PTHR23523">
    <property type="match status" value="1"/>
</dbReference>
<feature type="transmembrane region" description="Helical" evidence="4">
    <location>
        <begin position="127"/>
        <end position="149"/>
    </location>
</feature>
<comment type="caution">
    <text evidence="6">The sequence shown here is derived from an EMBL/GenBank/DDBJ whole genome shotgun (WGS) entry which is preliminary data.</text>
</comment>
<feature type="transmembrane region" description="Helical" evidence="4">
    <location>
        <begin position="359"/>
        <end position="378"/>
    </location>
</feature>
<evidence type="ECO:0000259" key="5">
    <source>
        <dbReference type="PROSITE" id="PS50850"/>
    </source>
</evidence>
<feature type="domain" description="Major facilitator superfamily (MFS) profile" evidence="5">
    <location>
        <begin position="8"/>
        <end position="385"/>
    </location>
</feature>
<dbReference type="RefSeq" id="WP_372583505.1">
    <property type="nucleotide sequence ID" value="NZ_JBGORW010000014.1"/>
</dbReference>
<organism evidence="6 7">
    <name type="scientific">Leptotrichia hongkongensis</name>
    <dbReference type="NCBI Taxonomy" id="554406"/>
    <lineage>
        <taxon>Bacteria</taxon>
        <taxon>Fusobacteriati</taxon>
        <taxon>Fusobacteriota</taxon>
        <taxon>Fusobacteriia</taxon>
        <taxon>Fusobacteriales</taxon>
        <taxon>Leptotrichiaceae</taxon>
        <taxon>Leptotrichia</taxon>
    </lineage>
</organism>
<gene>
    <name evidence="6" type="ORF">ACEG17_09370</name>
</gene>
<feature type="transmembrane region" description="Helical" evidence="4">
    <location>
        <begin position="328"/>
        <end position="353"/>
    </location>
</feature>
<keyword evidence="7" id="KW-1185">Reference proteome</keyword>
<evidence type="ECO:0000256" key="1">
    <source>
        <dbReference type="ARBA" id="ARBA00022692"/>
    </source>
</evidence>
<protein>
    <submittedName>
        <fullName evidence="6">CynX/NimT family MFS transporter</fullName>
    </submittedName>
</protein>
<keyword evidence="1 4" id="KW-0812">Transmembrane</keyword>
<keyword evidence="2 4" id="KW-1133">Transmembrane helix</keyword>
<feature type="transmembrane region" description="Helical" evidence="4">
    <location>
        <begin position="296"/>
        <end position="316"/>
    </location>
</feature>
<dbReference type="PANTHER" id="PTHR23523:SF2">
    <property type="entry name" value="2-NITROIMIDAZOLE TRANSPORTER"/>
    <property type="match status" value="1"/>
</dbReference>
<feature type="transmembrane region" description="Helical" evidence="4">
    <location>
        <begin position="239"/>
        <end position="260"/>
    </location>
</feature>
<dbReference type="PROSITE" id="PS50850">
    <property type="entry name" value="MFS"/>
    <property type="match status" value="1"/>
</dbReference>
<feature type="transmembrane region" description="Helical" evidence="4">
    <location>
        <begin position="46"/>
        <end position="63"/>
    </location>
</feature>
<feature type="transmembrane region" description="Helical" evidence="4">
    <location>
        <begin position="75"/>
        <end position="92"/>
    </location>
</feature>
<feature type="transmembrane region" description="Helical" evidence="4">
    <location>
        <begin position="272"/>
        <end position="290"/>
    </location>
</feature>
<dbReference type="InterPro" id="IPR020846">
    <property type="entry name" value="MFS_dom"/>
</dbReference>
<dbReference type="InterPro" id="IPR011701">
    <property type="entry name" value="MFS"/>
</dbReference>
<dbReference type="InterPro" id="IPR052524">
    <property type="entry name" value="MFS_Cyanate_Porter"/>
</dbReference>
<proteinExistence type="predicted"/>
<dbReference type="Gene3D" id="1.20.1250.20">
    <property type="entry name" value="MFS general substrate transporter like domains"/>
    <property type="match status" value="1"/>
</dbReference>
<feature type="transmembrane region" description="Helical" evidence="4">
    <location>
        <begin position="204"/>
        <end position="227"/>
    </location>
</feature>
<feature type="transmembrane region" description="Helical" evidence="4">
    <location>
        <begin position="161"/>
        <end position="180"/>
    </location>
</feature>
<reference evidence="6 7" key="1">
    <citation type="submission" date="2024-07" db="EMBL/GenBank/DDBJ databases">
        <authorList>
            <person name="Li X.-J."/>
            <person name="Wang X."/>
        </authorList>
    </citation>
    <scope>NUCLEOTIDE SEQUENCE [LARGE SCALE GENOMIC DNA]</scope>
    <source>
        <strain evidence="6 7">DSM 23441</strain>
    </source>
</reference>
<evidence type="ECO:0000256" key="4">
    <source>
        <dbReference type="SAM" id="Phobius"/>
    </source>
</evidence>
<sequence>MKKFNFNYVILIFLVAFNLRLGISSVPPIQTIIQESLRLSNFQVSLLVGIPVVCMGIFAFLVSKVQAKFGRQKSILWLLILLGISTIGRLFVTGYVFLLITTFCIGFAIAIIGPLLSGFIKEEFSEYSSILVGVYSFAMGVGSLIVSSFTKAITISVNWKLGLGIWGILTIIAAAIWQIFSPKEEHSIIEEENQEKIVLNDFNIWKMIIFFSVQSGIFYGISTWLVPFLENKNIDKSQVIMLLTIFVAAQMFFGFAIPLVMHKIGSIRKWTIISSLCLVIGCIIPLVIPVNILSTIVFIMLMSIGLGGSFPIAMILPLKYAKTANEASVVTSVVQAFGYIIGGIIPVFFGYIVDSTKNFNNLFVQMAVGSIILLMIGMSKFTHKK</sequence>